<dbReference type="GO" id="GO:0043565">
    <property type="term" value="F:sequence-specific DNA binding"/>
    <property type="evidence" value="ECO:0007669"/>
    <property type="project" value="InterPro"/>
</dbReference>
<dbReference type="InterPro" id="IPR020449">
    <property type="entry name" value="Tscrpt_reg_AraC-type_HTH"/>
</dbReference>
<dbReference type="RefSeq" id="WP_055153332.1">
    <property type="nucleotide sequence ID" value="NZ_CYZU01000021.1"/>
</dbReference>
<dbReference type="InterPro" id="IPR051552">
    <property type="entry name" value="HptR"/>
</dbReference>
<evidence type="ECO:0000256" key="5">
    <source>
        <dbReference type="ARBA" id="ARBA00023012"/>
    </source>
</evidence>
<evidence type="ECO:0000256" key="6">
    <source>
        <dbReference type="ARBA" id="ARBA00023015"/>
    </source>
</evidence>
<dbReference type="AlphaFoldDB" id="A0A174FNK2"/>
<keyword evidence="4 10" id="KW-0597">Phosphoprotein</keyword>
<reference evidence="13 14" key="1">
    <citation type="submission" date="2015-09" db="EMBL/GenBank/DDBJ databases">
        <authorList>
            <consortium name="Pathogen Informatics"/>
        </authorList>
    </citation>
    <scope>NUCLEOTIDE SEQUENCE [LARGE SCALE GENOMIC DNA]</scope>
    <source>
        <strain evidence="13 14">2789STDY5834876</strain>
    </source>
</reference>
<dbReference type="SMART" id="SM00448">
    <property type="entry name" value="REC"/>
    <property type="match status" value="1"/>
</dbReference>
<dbReference type="SUPFAM" id="SSF46689">
    <property type="entry name" value="Homeodomain-like"/>
    <property type="match status" value="2"/>
</dbReference>
<dbReference type="PROSITE" id="PS50110">
    <property type="entry name" value="RESPONSE_REGULATORY"/>
    <property type="match status" value="1"/>
</dbReference>
<dbReference type="GO" id="GO:0000160">
    <property type="term" value="P:phosphorelay signal transduction system"/>
    <property type="evidence" value="ECO:0007669"/>
    <property type="project" value="UniProtKB-KW"/>
</dbReference>
<dbReference type="GO" id="GO:0005737">
    <property type="term" value="C:cytoplasm"/>
    <property type="evidence" value="ECO:0007669"/>
    <property type="project" value="UniProtKB-SubCell"/>
</dbReference>
<dbReference type="InterPro" id="IPR011006">
    <property type="entry name" value="CheY-like_superfamily"/>
</dbReference>
<evidence type="ECO:0000256" key="2">
    <source>
        <dbReference type="ARBA" id="ARBA00018672"/>
    </source>
</evidence>
<keyword evidence="6" id="KW-0805">Transcription regulation</keyword>
<dbReference type="PROSITE" id="PS01124">
    <property type="entry name" value="HTH_ARAC_FAMILY_2"/>
    <property type="match status" value="1"/>
</dbReference>
<gene>
    <name evidence="13" type="ORF">ERS852491_02455</name>
</gene>
<comment type="function">
    <text evidence="9">May play the central regulatory role in sporulation. It may be an element of the effector pathway responsible for the activation of sporulation genes in response to nutritional stress. Spo0A may act in concert with spo0H (a sigma factor) to control the expression of some genes that are critical to the sporulation process.</text>
</comment>
<organism evidence="13 14">
    <name type="scientific">Faecalicatena contorta</name>
    <dbReference type="NCBI Taxonomy" id="39482"/>
    <lineage>
        <taxon>Bacteria</taxon>
        <taxon>Bacillati</taxon>
        <taxon>Bacillota</taxon>
        <taxon>Clostridia</taxon>
        <taxon>Lachnospirales</taxon>
        <taxon>Lachnospiraceae</taxon>
        <taxon>Faecalicatena</taxon>
    </lineage>
</organism>
<evidence type="ECO:0000259" key="11">
    <source>
        <dbReference type="PROSITE" id="PS01124"/>
    </source>
</evidence>
<dbReference type="InterPro" id="IPR001789">
    <property type="entry name" value="Sig_transdc_resp-reg_receiver"/>
</dbReference>
<dbReference type="SUPFAM" id="SSF52172">
    <property type="entry name" value="CheY-like"/>
    <property type="match status" value="1"/>
</dbReference>
<keyword evidence="8" id="KW-0804">Transcription</keyword>
<dbReference type="Pfam" id="PF12833">
    <property type="entry name" value="HTH_18"/>
    <property type="match status" value="1"/>
</dbReference>
<dbReference type="PRINTS" id="PR00032">
    <property type="entry name" value="HTHARAC"/>
</dbReference>
<sequence>MKLLIVDDEELTREGLIASLDWSALGIEQIFQADDGVNALDIARAQKPDIILCDIRMPRMNGIQLVERLEEFLPDTSVIFMSGYSDKEYLKAAIKLKAINYVEKPLNPEEIKEAVLEAIERREKNLRTRQNENLYSMETASQLALLLTKPYKENTGQITSLTEELSLRLMPGSSFTTYIVRLKTSEPDGVLLRNIRDDLTDYLTHYHLHVFYIQIHAVYHVFHIMGNSAPSPIALSAVENCLKEQFLPLGDYFIGRGDTVSGISRVYHSYTTAVVMLQSSFFFSPGTLLAASDMETAPGMEPGAQEQTEKIAVDFKDALLAKDQAACIELLSRLYRCYSENRVFLPNQVKDIYYKLFISINDCRQTLKLSHDPSETSTEESIIDHLERCFTYQELHQLLVTRTEQFFAGISAHVPEDSTIFLIKDYISRNYASDALSIKEISDHVYLSASYVCTYFKSQTGQTLNQYLTEYRMEKAMQLLSDARYQITDISSKVGYSNGNYFSKSFKKFTGLTPSKYREKMLG</sequence>
<dbReference type="GO" id="GO:0003700">
    <property type="term" value="F:DNA-binding transcription factor activity"/>
    <property type="evidence" value="ECO:0007669"/>
    <property type="project" value="InterPro"/>
</dbReference>
<dbReference type="PROSITE" id="PS00041">
    <property type="entry name" value="HTH_ARAC_FAMILY_1"/>
    <property type="match status" value="1"/>
</dbReference>
<evidence type="ECO:0000256" key="10">
    <source>
        <dbReference type="PROSITE-ProRule" id="PRU00169"/>
    </source>
</evidence>
<feature type="modified residue" description="4-aspartylphosphate" evidence="10">
    <location>
        <position position="54"/>
    </location>
</feature>
<dbReference type="Proteomes" id="UP000095544">
    <property type="component" value="Unassembled WGS sequence"/>
</dbReference>
<evidence type="ECO:0000256" key="4">
    <source>
        <dbReference type="ARBA" id="ARBA00022553"/>
    </source>
</evidence>
<evidence type="ECO:0000313" key="13">
    <source>
        <dbReference type="EMBL" id="CUO51832.1"/>
    </source>
</evidence>
<dbReference type="PANTHER" id="PTHR42713">
    <property type="entry name" value="HISTIDINE KINASE-RELATED"/>
    <property type="match status" value="1"/>
</dbReference>
<dbReference type="SMART" id="SM00342">
    <property type="entry name" value="HTH_ARAC"/>
    <property type="match status" value="1"/>
</dbReference>
<evidence type="ECO:0000256" key="1">
    <source>
        <dbReference type="ARBA" id="ARBA00004496"/>
    </source>
</evidence>
<proteinExistence type="predicted"/>
<dbReference type="InterPro" id="IPR009057">
    <property type="entry name" value="Homeodomain-like_sf"/>
</dbReference>
<dbReference type="Gene3D" id="1.10.10.60">
    <property type="entry name" value="Homeodomain-like"/>
    <property type="match status" value="2"/>
</dbReference>
<evidence type="ECO:0000256" key="7">
    <source>
        <dbReference type="ARBA" id="ARBA00023125"/>
    </source>
</evidence>
<feature type="domain" description="Response regulatory" evidence="12">
    <location>
        <begin position="2"/>
        <end position="119"/>
    </location>
</feature>
<dbReference type="CDD" id="cd17536">
    <property type="entry name" value="REC_YesN-like"/>
    <property type="match status" value="1"/>
</dbReference>
<evidence type="ECO:0000313" key="14">
    <source>
        <dbReference type="Proteomes" id="UP000095544"/>
    </source>
</evidence>
<dbReference type="InterPro" id="IPR018062">
    <property type="entry name" value="HTH_AraC-typ_CS"/>
</dbReference>
<accession>A0A174FNK2</accession>
<name>A0A174FNK2_9FIRM</name>
<protein>
    <recommendedName>
        <fullName evidence="2">Stage 0 sporulation protein A homolog</fullName>
    </recommendedName>
</protein>
<comment type="subcellular location">
    <subcellularLocation>
        <location evidence="1">Cytoplasm</location>
    </subcellularLocation>
</comment>
<keyword evidence="7" id="KW-0238">DNA-binding</keyword>
<dbReference type="InterPro" id="IPR018060">
    <property type="entry name" value="HTH_AraC"/>
</dbReference>
<dbReference type="PANTHER" id="PTHR42713:SF3">
    <property type="entry name" value="TRANSCRIPTIONAL REGULATORY PROTEIN HPTR"/>
    <property type="match status" value="1"/>
</dbReference>
<dbReference type="Pfam" id="PF00072">
    <property type="entry name" value="Response_reg"/>
    <property type="match status" value="1"/>
</dbReference>
<dbReference type="Gene3D" id="3.40.50.2300">
    <property type="match status" value="1"/>
</dbReference>
<dbReference type="STRING" id="39482.ERS852491_02455"/>
<evidence type="ECO:0000256" key="8">
    <source>
        <dbReference type="ARBA" id="ARBA00023163"/>
    </source>
</evidence>
<keyword evidence="3" id="KW-0963">Cytoplasm</keyword>
<evidence type="ECO:0000256" key="3">
    <source>
        <dbReference type="ARBA" id="ARBA00022490"/>
    </source>
</evidence>
<dbReference type="OrthoDB" id="2990361at2"/>
<evidence type="ECO:0000256" key="9">
    <source>
        <dbReference type="ARBA" id="ARBA00024867"/>
    </source>
</evidence>
<evidence type="ECO:0000259" key="12">
    <source>
        <dbReference type="PROSITE" id="PS50110"/>
    </source>
</evidence>
<feature type="domain" description="HTH araC/xylS-type" evidence="11">
    <location>
        <begin position="421"/>
        <end position="520"/>
    </location>
</feature>
<dbReference type="EMBL" id="CYZU01000021">
    <property type="protein sequence ID" value="CUO51832.1"/>
    <property type="molecule type" value="Genomic_DNA"/>
</dbReference>
<keyword evidence="5" id="KW-0902">Two-component regulatory system</keyword>